<dbReference type="AlphaFoldDB" id="A0A4Y1WVW8"/>
<dbReference type="PROSITE" id="PS51166">
    <property type="entry name" value="CBM20"/>
    <property type="match status" value="1"/>
</dbReference>
<keyword evidence="14" id="KW-1185">Reference proteome</keyword>
<dbReference type="GO" id="GO:0005737">
    <property type="term" value="C:cytoplasm"/>
    <property type="evidence" value="ECO:0007669"/>
    <property type="project" value="UniProtKB-SubCell"/>
</dbReference>
<evidence type="ECO:0000256" key="3">
    <source>
        <dbReference type="ARBA" id="ARBA00005684"/>
    </source>
</evidence>
<evidence type="ECO:0000256" key="2">
    <source>
        <dbReference type="ARBA" id="ARBA00004496"/>
    </source>
</evidence>
<dbReference type="InterPro" id="IPR017853">
    <property type="entry name" value="GH"/>
</dbReference>
<dbReference type="InterPro" id="IPR003385">
    <property type="entry name" value="Glyco_hydro_77"/>
</dbReference>
<proteinExistence type="inferred from homology"/>
<organism evidence="13 14">
    <name type="scientific">Alistipes communis</name>
    <dbReference type="NCBI Taxonomy" id="2585118"/>
    <lineage>
        <taxon>Bacteria</taxon>
        <taxon>Pseudomonadati</taxon>
        <taxon>Bacteroidota</taxon>
        <taxon>Bacteroidia</taxon>
        <taxon>Bacteroidales</taxon>
        <taxon>Rikenellaceae</taxon>
        <taxon>Alistipes</taxon>
    </lineage>
</organism>
<dbReference type="PANTHER" id="PTHR32518">
    <property type="match status" value="1"/>
</dbReference>
<comment type="similarity">
    <text evidence="3">Belongs to the disproportionating enzyme family.</text>
</comment>
<evidence type="ECO:0000259" key="12">
    <source>
        <dbReference type="PROSITE" id="PS51166"/>
    </source>
</evidence>
<protein>
    <recommendedName>
        <fullName evidence="5">4-alpha-glucanotransferase</fullName>
        <ecNumber evidence="4">2.4.1.25</ecNumber>
    </recommendedName>
    <alternativeName>
        <fullName evidence="10">Amylomaltase</fullName>
    </alternativeName>
    <alternativeName>
        <fullName evidence="11">Disproportionating enzyme</fullName>
    </alternativeName>
</protein>
<keyword evidence="6" id="KW-0963">Cytoplasm</keyword>
<dbReference type="SMART" id="SM01065">
    <property type="entry name" value="CBM_2"/>
    <property type="match status" value="1"/>
</dbReference>
<dbReference type="RefSeq" id="WP_141413263.1">
    <property type="nucleotide sequence ID" value="NZ_AP019735.1"/>
</dbReference>
<dbReference type="InterPro" id="IPR002044">
    <property type="entry name" value="CBM20"/>
</dbReference>
<evidence type="ECO:0000256" key="6">
    <source>
        <dbReference type="ARBA" id="ARBA00022490"/>
    </source>
</evidence>
<gene>
    <name evidence="13" type="ORF">A5CBH24_22850</name>
</gene>
<evidence type="ECO:0000256" key="7">
    <source>
        <dbReference type="ARBA" id="ARBA00022676"/>
    </source>
</evidence>
<reference evidence="14" key="1">
    <citation type="submission" date="2019-06" db="EMBL/GenBank/DDBJ databases">
        <title>Alistipes onderdonkii subsp. vulgaris subsp. nov., Alistipes dispar sp. nov. and Alistipes communis sp. nov., isolated from human faeces, and creation of Alistipes onderdonkii subsp. onderdonkii subsp. nov.</title>
        <authorList>
            <person name="Sakamoto M."/>
            <person name="Ikeyama N."/>
            <person name="Ogata Y."/>
            <person name="Suda W."/>
            <person name="Iino T."/>
            <person name="Hattori M."/>
            <person name="Ohkuma M."/>
        </authorList>
    </citation>
    <scope>NUCLEOTIDE SEQUENCE [LARGE SCALE GENOMIC DNA]</scope>
    <source>
        <strain evidence="14">5CBH24</strain>
    </source>
</reference>
<dbReference type="GeneID" id="78343000"/>
<dbReference type="EC" id="2.4.1.25" evidence="4"/>
<evidence type="ECO:0000256" key="9">
    <source>
        <dbReference type="ARBA" id="ARBA00023277"/>
    </source>
</evidence>
<keyword evidence="7" id="KW-0328">Glycosyltransferase</keyword>
<dbReference type="GO" id="GO:2001070">
    <property type="term" value="F:starch binding"/>
    <property type="evidence" value="ECO:0007669"/>
    <property type="project" value="InterPro"/>
</dbReference>
<dbReference type="Gene3D" id="3.20.20.80">
    <property type="entry name" value="Glycosidases"/>
    <property type="match status" value="2"/>
</dbReference>
<name>A0A4Y1WVW8_9BACT</name>
<comment type="subcellular location">
    <subcellularLocation>
        <location evidence="2">Cytoplasm</location>
    </subcellularLocation>
</comment>
<dbReference type="GO" id="GO:0004134">
    <property type="term" value="F:4-alpha-glucanotransferase activity"/>
    <property type="evidence" value="ECO:0007669"/>
    <property type="project" value="UniProtKB-EC"/>
</dbReference>
<dbReference type="InterPro" id="IPR013783">
    <property type="entry name" value="Ig-like_fold"/>
</dbReference>
<accession>A0A4Y1WVW8</accession>
<dbReference type="GO" id="GO:0005975">
    <property type="term" value="P:carbohydrate metabolic process"/>
    <property type="evidence" value="ECO:0007669"/>
    <property type="project" value="InterPro"/>
</dbReference>
<dbReference type="EMBL" id="AP019735">
    <property type="protein sequence ID" value="BBL04972.1"/>
    <property type="molecule type" value="Genomic_DNA"/>
</dbReference>
<evidence type="ECO:0000313" key="14">
    <source>
        <dbReference type="Proteomes" id="UP000318946"/>
    </source>
</evidence>
<dbReference type="SUPFAM" id="SSF49452">
    <property type="entry name" value="Starch-binding domain-like"/>
    <property type="match status" value="1"/>
</dbReference>
<dbReference type="Gene3D" id="2.60.40.10">
    <property type="entry name" value="Immunoglobulins"/>
    <property type="match status" value="1"/>
</dbReference>
<evidence type="ECO:0000256" key="10">
    <source>
        <dbReference type="ARBA" id="ARBA00031423"/>
    </source>
</evidence>
<evidence type="ECO:0000313" key="13">
    <source>
        <dbReference type="EMBL" id="BBL04972.1"/>
    </source>
</evidence>
<dbReference type="KEGG" id="acou:A5CBH24_22850"/>
<dbReference type="SUPFAM" id="SSF51445">
    <property type="entry name" value="(Trans)glycosidases"/>
    <property type="match status" value="1"/>
</dbReference>
<evidence type="ECO:0000256" key="5">
    <source>
        <dbReference type="ARBA" id="ARBA00020295"/>
    </source>
</evidence>
<dbReference type="OrthoDB" id="9811841at2"/>
<evidence type="ECO:0000256" key="1">
    <source>
        <dbReference type="ARBA" id="ARBA00000439"/>
    </source>
</evidence>
<dbReference type="Pfam" id="PF00686">
    <property type="entry name" value="CBM_20"/>
    <property type="match status" value="1"/>
</dbReference>
<evidence type="ECO:0000256" key="4">
    <source>
        <dbReference type="ARBA" id="ARBA00012560"/>
    </source>
</evidence>
<evidence type="ECO:0000256" key="11">
    <source>
        <dbReference type="ARBA" id="ARBA00031501"/>
    </source>
</evidence>
<keyword evidence="8 13" id="KW-0808">Transferase</keyword>
<feature type="domain" description="CBM20" evidence="12">
    <location>
        <begin position="112"/>
        <end position="223"/>
    </location>
</feature>
<dbReference type="Proteomes" id="UP000318946">
    <property type="component" value="Chromosome"/>
</dbReference>
<dbReference type="PANTHER" id="PTHR32518:SF3">
    <property type="entry name" value="4-ALPHA-GLUCANOTRANSFERASE"/>
    <property type="match status" value="1"/>
</dbReference>
<dbReference type="InterPro" id="IPR013784">
    <property type="entry name" value="Carb-bd-like_fold"/>
</dbReference>
<keyword evidence="9" id="KW-0119">Carbohydrate metabolism</keyword>
<dbReference type="Pfam" id="PF02446">
    <property type="entry name" value="Glyco_hydro_77"/>
    <property type="match status" value="1"/>
</dbReference>
<comment type="catalytic activity">
    <reaction evidence="1">
        <text>Transfers a segment of a (1-&gt;4)-alpha-D-glucan to a new position in an acceptor, which may be glucose or a (1-&gt;4)-alpha-D-glucan.</text>
        <dbReference type="EC" id="2.4.1.25"/>
    </reaction>
</comment>
<evidence type="ECO:0000256" key="8">
    <source>
        <dbReference type="ARBA" id="ARBA00022679"/>
    </source>
</evidence>
<sequence>MEVIFEIEYRTEWGQRLVWCSGERRIAMEYRSDGVWRCRTTLAAGDVEYGYEVEADGRTIRREWRPHRQVIPQRGAERMSVCDRWSDRPTDAPFYTSAFTRAIFARPADGKPFDEGHGRLELQVEAPTVRPDEVLAIAGNAPELGGWQRFVALDDSDFPLWRVVLDAATPFEYKFVRLDRRSRRPIVWEEGENRRCDRLPAAGERIVVAGLRLREANASAWRGAGTALPLFSLRSASGFGTGEFPDLRKLIDWAAATGQRVVQLLPVNDTIRTGTRSDSYPYNAVSSFALHPLYLSLIGAGLQPDARYRRQQRRLNALPAVDYEAVMRLKLDWARLLFRRTWETVRTTDGYAAFETQNRLWLEPYAAFSALRDRFGTADFRQWGEYARYDEQRLRVFRNGNRAAIDFYCFLQYHLHSQLSDASRYARQRGVVLKGDIPIGVSPSSADVWQYPHLFHLDGQAGAPPDAFAATGQNWGFPTYDWEAMARDGYGWWRARLRKMGEYFDIYRIDHILGFFRIWEIPADALHGLLGRFRPALPYTREELAAAGFLLPDARYTRPQATDDVLRELFGRAAAEVKRHYVADGTLRPEAATQRGVWRLFGDSPDRRQRRIRDGLLRLLDDVLFLEDRERLGHYHPRIAAQATFAYRRLAPAQQRAFDRLYEEFFYRRHDDFWRDEALRKLPALLDATAMLACGEDLGMIPACVPEVMERLGILSLEIERMPKTAGATFGDPRQYPYLSVGTTSTHDMSPLRSWWCEDTALTQRYFSEMLHRRGKAPAECTPALCRQIVRRTLDGQSMLAVLPLQDWLATDGGLWRDDPDEERINRPDDPNNYWRYRMHLTIEELLASAEFNRSIKRMLRTSDRTDKP</sequence>